<accession>A0AAW1DKB4</accession>
<evidence type="ECO:0000313" key="3">
    <source>
        <dbReference type="Proteomes" id="UP001461498"/>
    </source>
</evidence>
<keyword evidence="3" id="KW-1185">Reference proteome</keyword>
<organism evidence="2 3">
    <name type="scientific">Rhynocoris fuscipes</name>
    <dbReference type="NCBI Taxonomy" id="488301"/>
    <lineage>
        <taxon>Eukaryota</taxon>
        <taxon>Metazoa</taxon>
        <taxon>Ecdysozoa</taxon>
        <taxon>Arthropoda</taxon>
        <taxon>Hexapoda</taxon>
        <taxon>Insecta</taxon>
        <taxon>Pterygota</taxon>
        <taxon>Neoptera</taxon>
        <taxon>Paraneoptera</taxon>
        <taxon>Hemiptera</taxon>
        <taxon>Heteroptera</taxon>
        <taxon>Panheteroptera</taxon>
        <taxon>Cimicomorpha</taxon>
        <taxon>Reduviidae</taxon>
        <taxon>Harpactorinae</taxon>
        <taxon>Harpactorini</taxon>
        <taxon>Rhynocoris</taxon>
    </lineage>
</organism>
<evidence type="ECO:0000313" key="2">
    <source>
        <dbReference type="EMBL" id="KAK9510674.1"/>
    </source>
</evidence>
<dbReference type="EMBL" id="JAPXFL010000002">
    <property type="protein sequence ID" value="KAK9510674.1"/>
    <property type="molecule type" value="Genomic_DNA"/>
</dbReference>
<protein>
    <submittedName>
        <fullName evidence="2">Uncharacterized protein</fullName>
    </submittedName>
</protein>
<sequence length="53" mass="6018">MWEPEVPVRRGGNTWSGRNARCHRAQLVAPPAGGHRPSRRPEDEKSTGKYIQH</sequence>
<name>A0AAW1DKB4_9HEMI</name>
<reference evidence="2 3" key="1">
    <citation type="submission" date="2022-12" db="EMBL/GenBank/DDBJ databases">
        <title>Chromosome-level genome assembly of true bugs.</title>
        <authorList>
            <person name="Ma L."/>
            <person name="Li H."/>
        </authorList>
    </citation>
    <scope>NUCLEOTIDE SEQUENCE [LARGE SCALE GENOMIC DNA]</scope>
    <source>
        <strain evidence="2">Lab_2022b</strain>
    </source>
</reference>
<feature type="region of interest" description="Disordered" evidence="1">
    <location>
        <begin position="1"/>
        <end position="53"/>
    </location>
</feature>
<comment type="caution">
    <text evidence="2">The sequence shown here is derived from an EMBL/GenBank/DDBJ whole genome shotgun (WGS) entry which is preliminary data.</text>
</comment>
<evidence type="ECO:0000256" key="1">
    <source>
        <dbReference type="SAM" id="MobiDB-lite"/>
    </source>
</evidence>
<proteinExistence type="predicted"/>
<dbReference type="AlphaFoldDB" id="A0AAW1DKB4"/>
<gene>
    <name evidence="2" type="ORF">O3M35_005410</name>
</gene>
<dbReference type="Proteomes" id="UP001461498">
    <property type="component" value="Unassembled WGS sequence"/>
</dbReference>